<evidence type="ECO:0000259" key="5">
    <source>
        <dbReference type="Pfam" id="PF01593"/>
    </source>
</evidence>
<keyword evidence="3" id="KW-0560">Oxidoreductase</keyword>
<reference evidence="6 7" key="1">
    <citation type="submission" date="2019-06" db="EMBL/GenBank/DDBJ databases">
        <title>Sorghum-associated microbial communities from plants grown in Nebraska, USA.</title>
        <authorList>
            <person name="Schachtman D."/>
        </authorList>
    </citation>
    <scope>NUCLEOTIDE SEQUENCE [LARGE SCALE GENOMIC DNA]</scope>
    <source>
        <strain evidence="6 7">1225</strain>
    </source>
</reference>
<evidence type="ECO:0000256" key="4">
    <source>
        <dbReference type="PIRSR" id="PIRSR601613-1"/>
    </source>
</evidence>
<dbReference type="InterPro" id="IPR036188">
    <property type="entry name" value="FAD/NAD-bd_sf"/>
</dbReference>
<feature type="domain" description="Amine oxidase" evidence="5">
    <location>
        <begin position="52"/>
        <end position="456"/>
    </location>
</feature>
<proteinExistence type="inferred from homology"/>
<dbReference type="InterPro" id="IPR050703">
    <property type="entry name" value="Flavin_MAO"/>
</dbReference>
<name>A0A561QXK6_9HYPH</name>
<dbReference type="Proteomes" id="UP000320653">
    <property type="component" value="Unassembled WGS sequence"/>
</dbReference>
<protein>
    <submittedName>
        <fullName evidence="6">Monoamine oxidase</fullName>
    </submittedName>
</protein>
<evidence type="ECO:0000256" key="2">
    <source>
        <dbReference type="ARBA" id="ARBA00005995"/>
    </source>
</evidence>
<dbReference type="RefSeq" id="WP_145637947.1">
    <property type="nucleotide sequence ID" value="NZ_VIWP01000003.1"/>
</dbReference>
<feature type="binding site" evidence="4">
    <location>
        <begin position="72"/>
        <end position="73"/>
    </location>
    <ligand>
        <name>FAD</name>
        <dbReference type="ChEBI" id="CHEBI:57692"/>
    </ligand>
</feature>
<gene>
    <name evidence="6" type="ORF">FHW37_103947</name>
</gene>
<dbReference type="PANTHER" id="PTHR43563:SF1">
    <property type="entry name" value="AMINE OXIDASE [FLAVIN-CONTAINING] B"/>
    <property type="match status" value="1"/>
</dbReference>
<dbReference type="OrthoDB" id="337830at2"/>
<feature type="binding site" evidence="4">
    <location>
        <position position="433"/>
    </location>
    <ligand>
        <name>FAD</name>
        <dbReference type="ChEBI" id="CHEBI:57692"/>
    </ligand>
</feature>
<comment type="cofactor">
    <cofactor evidence="1">
        <name>FAD</name>
        <dbReference type="ChEBI" id="CHEBI:57692"/>
    </cofactor>
</comment>
<comment type="caution">
    <text evidence="6">The sequence shown here is derived from an EMBL/GenBank/DDBJ whole genome shotgun (WGS) entry which is preliminary data.</text>
</comment>
<keyword evidence="7" id="KW-1185">Reference proteome</keyword>
<dbReference type="SUPFAM" id="SSF51905">
    <property type="entry name" value="FAD/NAD(P)-binding domain"/>
    <property type="match status" value="1"/>
</dbReference>
<feature type="binding site" evidence="4">
    <location>
        <position position="53"/>
    </location>
    <ligand>
        <name>FAD</name>
        <dbReference type="ChEBI" id="CHEBI:57692"/>
    </ligand>
</feature>
<dbReference type="InterPro" id="IPR001613">
    <property type="entry name" value="Flavin_amine_oxidase"/>
</dbReference>
<dbReference type="Gene3D" id="3.50.50.60">
    <property type="entry name" value="FAD/NAD(P)-binding domain"/>
    <property type="match status" value="1"/>
</dbReference>
<evidence type="ECO:0000313" key="7">
    <source>
        <dbReference type="Proteomes" id="UP000320653"/>
    </source>
</evidence>
<dbReference type="InterPro" id="IPR002937">
    <property type="entry name" value="Amino_oxidase"/>
</dbReference>
<dbReference type="SUPFAM" id="SSF54373">
    <property type="entry name" value="FAD-linked reductases, C-terminal domain"/>
    <property type="match status" value="1"/>
</dbReference>
<organism evidence="6 7">
    <name type="scientific">Neorhizobium alkalisoli</name>
    <dbReference type="NCBI Taxonomy" id="528178"/>
    <lineage>
        <taxon>Bacteria</taxon>
        <taxon>Pseudomonadati</taxon>
        <taxon>Pseudomonadota</taxon>
        <taxon>Alphaproteobacteria</taxon>
        <taxon>Hyphomicrobiales</taxon>
        <taxon>Rhizobiaceae</taxon>
        <taxon>Rhizobium/Agrobacterium group</taxon>
        <taxon>Neorhizobium</taxon>
    </lineage>
</organism>
<evidence type="ECO:0000256" key="1">
    <source>
        <dbReference type="ARBA" id="ARBA00001974"/>
    </source>
</evidence>
<accession>A0A561QXK6</accession>
<evidence type="ECO:0000313" key="6">
    <source>
        <dbReference type="EMBL" id="TWF55073.1"/>
    </source>
</evidence>
<dbReference type="AlphaFoldDB" id="A0A561QXK6"/>
<dbReference type="PRINTS" id="PR00757">
    <property type="entry name" value="AMINEOXDASEF"/>
</dbReference>
<feature type="binding site" evidence="4">
    <location>
        <position position="350"/>
    </location>
    <ligand>
        <name>substrate</name>
    </ligand>
</feature>
<dbReference type="Pfam" id="PF01593">
    <property type="entry name" value="Amino_oxidase"/>
    <property type="match status" value="1"/>
</dbReference>
<sequence length="466" mass="50706">MTACPRNPPHGGFFIGAVHFQKNLSVFATMSQLENQTEEPIECDVAIVGAGFTGLTAATELKKAGLDIVVLEARDTVGGRVEAHAFADGIEVDAGGQFFCRDMVHVVSLAETYGRPVVMSHATGEVISQPPLPKGKAEELWESVDGLRDRMIATDLADPAVSNLTVAGWLQEQTDVPDDVAQSFRRMVKGLWCRSPEEISFAYLASNDRRVTNKYPELEMIIDGTMHMLAADMAAGLGDRLIIGSPVTAITTSPESVTLTTQKRLVRARQVLLAVPPIMARRLSFSPALPDRFTRALDAWSAGMAMKFNIRYAEPFWRKQGLSGLVMWRDPQGIFACDASHGDYCGLIIFVGGPQAGIWHERPADEIRREIVSRLVAALGEEAGRFTEIHLRDWVDDPWSDGAYSDVITDLGSPDAEAVLLEGLGNLHFAASELSPSFPGYVEGAIVAGKIAAEKITHAFQAKTER</sequence>
<evidence type="ECO:0000256" key="3">
    <source>
        <dbReference type="ARBA" id="ARBA00023002"/>
    </source>
</evidence>
<dbReference type="GO" id="GO:0016491">
    <property type="term" value="F:oxidoreductase activity"/>
    <property type="evidence" value="ECO:0007669"/>
    <property type="project" value="UniProtKB-KW"/>
</dbReference>
<feature type="binding site" evidence="4">
    <location>
        <position position="247"/>
    </location>
    <ligand>
        <name>FAD</name>
        <dbReference type="ChEBI" id="CHEBI:57692"/>
    </ligand>
</feature>
<comment type="similarity">
    <text evidence="2">Belongs to the flavin monoamine oxidase family.</text>
</comment>
<dbReference type="EMBL" id="VIWP01000003">
    <property type="protein sequence ID" value="TWF55073.1"/>
    <property type="molecule type" value="Genomic_DNA"/>
</dbReference>
<dbReference type="PANTHER" id="PTHR43563">
    <property type="entry name" value="AMINE OXIDASE"/>
    <property type="match status" value="1"/>
</dbReference>